<proteinExistence type="predicted"/>
<dbReference type="EMBL" id="GBXM01046519">
    <property type="protein sequence ID" value="JAH62058.1"/>
    <property type="molecule type" value="Transcribed_RNA"/>
</dbReference>
<accession>A0A0E9UAQ8</accession>
<evidence type="ECO:0000313" key="1">
    <source>
        <dbReference type="EMBL" id="JAH62058.1"/>
    </source>
</evidence>
<reference evidence="1" key="1">
    <citation type="submission" date="2014-11" db="EMBL/GenBank/DDBJ databases">
        <authorList>
            <person name="Amaro Gonzalez C."/>
        </authorList>
    </citation>
    <scope>NUCLEOTIDE SEQUENCE</scope>
</reference>
<dbReference type="AlphaFoldDB" id="A0A0E9UAQ8"/>
<sequence>MPVGAEPGTGVRGRKLLSRSCPSRHKDGLYGIVALFGEETLIRLSYKSGV</sequence>
<name>A0A0E9UAQ8_ANGAN</name>
<reference evidence="1" key="2">
    <citation type="journal article" date="2015" name="Fish Shellfish Immunol.">
        <title>Early steps in the European eel (Anguilla anguilla)-Vibrio vulnificus interaction in the gills: Role of the RtxA13 toxin.</title>
        <authorList>
            <person name="Callol A."/>
            <person name="Pajuelo D."/>
            <person name="Ebbesson L."/>
            <person name="Teles M."/>
            <person name="MacKenzie S."/>
            <person name="Amaro C."/>
        </authorList>
    </citation>
    <scope>NUCLEOTIDE SEQUENCE</scope>
</reference>
<organism evidence="1">
    <name type="scientific">Anguilla anguilla</name>
    <name type="common">European freshwater eel</name>
    <name type="synonym">Muraena anguilla</name>
    <dbReference type="NCBI Taxonomy" id="7936"/>
    <lineage>
        <taxon>Eukaryota</taxon>
        <taxon>Metazoa</taxon>
        <taxon>Chordata</taxon>
        <taxon>Craniata</taxon>
        <taxon>Vertebrata</taxon>
        <taxon>Euteleostomi</taxon>
        <taxon>Actinopterygii</taxon>
        <taxon>Neopterygii</taxon>
        <taxon>Teleostei</taxon>
        <taxon>Anguilliformes</taxon>
        <taxon>Anguillidae</taxon>
        <taxon>Anguilla</taxon>
    </lineage>
</organism>
<protein>
    <submittedName>
        <fullName evidence="1">Uncharacterized protein</fullName>
    </submittedName>
</protein>